<protein>
    <recommendedName>
        <fullName evidence="3">Protein kinase domain-containing protein</fullName>
    </recommendedName>
</protein>
<dbReference type="InterPro" id="IPR011009">
    <property type="entry name" value="Kinase-like_dom_sf"/>
</dbReference>
<dbReference type="Gene3D" id="1.10.510.10">
    <property type="entry name" value="Transferase(Phosphotransferase) domain 1"/>
    <property type="match status" value="1"/>
</dbReference>
<proteinExistence type="predicted"/>
<name>A0A835JEI5_9ROSI</name>
<accession>A0A835JEI5</accession>
<dbReference type="OrthoDB" id="849100at2759"/>
<reference evidence="1 2" key="1">
    <citation type="submission" date="2020-10" db="EMBL/GenBank/DDBJ databases">
        <title>Plant Genome Project.</title>
        <authorList>
            <person name="Zhang R.-G."/>
        </authorList>
    </citation>
    <scope>NUCLEOTIDE SEQUENCE [LARGE SCALE GENOMIC DNA]</scope>
    <source>
        <strain evidence="1">FAFU-HL-1</strain>
        <tissue evidence="1">Leaf</tissue>
    </source>
</reference>
<comment type="caution">
    <text evidence="1">The sequence shown here is derived from an EMBL/GenBank/DDBJ whole genome shotgun (WGS) entry which is preliminary data.</text>
</comment>
<keyword evidence="2" id="KW-1185">Reference proteome</keyword>
<sequence length="252" mass="28041">MAEDDSNWILPLGKDITIPITCHCLGGFSKLILMYNMSKQDFFVSVTIPITCHCLDSFVSVACKGFAGLVKVESLIEENVDFNGYDVPAGSLIHVSIRCACPGSPQRRKGVKYLVTYPVLEKDSIEGIATKDVPEVRWHAGSLPESSPAPMEKVVPGTKSIKWNLHVFLGVAPPFVHQNINTRNVLITSNWRAKIYGFKLGKPIISNEEKEDVVLNKQMTPDREAHWTPEYLTSSQVFSSGTYLHLELFCLS</sequence>
<dbReference type="InterPro" id="IPR052611">
    <property type="entry name" value="Plant_RLK_LysM"/>
</dbReference>
<dbReference type="AlphaFoldDB" id="A0A835JEI5"/>
<dbReference type="PANTHER" id="PTHR45927:SF9">
    <property type="entry name" value="FAMILY PROTEIN _ PEPTIDOGLYCAN-BINDING LYSM DOMAIN-CONTAINING PROTEIN, PUTATIVE-RELATED"/>
    <property type="match status" value="1"/>
</dbReference>
<dbReference type="SUPFAM" id="SSF56112">
    <property type="entry name" value="Protein kinase-like (PK-like)"/>
    <property type="match status" value="1"/>
</dbReference>
<organism evidence="1 2">
    <name type="scientific">Salix dunnii</name>
    <dbReference type="NCBI Taxonomy" id="1413687"/>
    <lineage>
        <taxon>Eukaryota</taxon>
        <taxon>Viridiplantae</taxon>
        <taxon>Streptophyta</taxon>
        <taxon>Embryophyta</taxon>
        <taxon>Tracheophyta</taxon>
        <taxon>Spermatophyta</taxon>
        <taxon>Magnoliopsida</taxon>
        <taxon>eudicotyledons</taxon>
        <taxon>Gunneridae</taxon>
        <taxon>Pentapetalae</taxon>
        <taxon>rosids</taxon>
        <taxon>fabids</taxon>
        <taxon>Malpighiales</taxon>
        <taxon>Salicaceae</taxon>
        <taxon>Saliceae</taxon>
        <taxon>Salix</taxon>
    </lineage>
</organism>
<evidence type="ECO:0000313" key="2">
    <source>
        <dbReference type="Proteomes" id="UP000657918"/>
    </source>
</evidence>
<gene>
    <name evidence="1" type="ORF">SADUNF_Sadunf15G0074900</name>
</gene>
<evidence type="ECO:0008006" key="3">
    <source>
        <dbReference type="Google" id="ProtNLM"/>
    </source>
</evidence>
<evidence type="ECO:0000313" key="1">
    <source>
        <dbReference type="EMBL" id="KAF9667936.1"/>
    </source>
</evidence>
<dbReference type="Proteomes" id="UP000657918">
    <property type="component" value="Unassembled WGS sequence"/>
</dbReference>
<dbReference type="EMBL" id="JADGMS010000015">
    <property type="protein sequence ID" value="KAF9667936.1"/>
    <property type="molecule type" value="Genomic_DNA"/>
</dbReference>
<dbReference type="PANTHER" id="PTHR45927">
    <property type="entry name" value="LYSM-DOMAIN RECEPTOR-LIKE KINASE-RELATED"/>
    <property type="match status" value="1"/>
</dbReference>